<reference evidence="2" key="1">
    <citation type="submission" date="2018-01" db="EMBL/GenBank/DDBJ databases">
        <title>An insight into the sialome of Amazonian anophelines.</title>
        <authorList>
            <person name="Ribeiro J.M."/>
            <person name="Scarpassa V."/>
            <person name="Calvo E."/>
        </authorList>
    </citation>
    <scope>NUCLEOTIDE SEQUENCE</scope>
</reference>
<sequence length="207" mass="22203">MGNHLPSRLVTLFGLTKSSHASQPEGPAAAVERIRPEDTTVVTGSDSAGLDGHGNNNSAKVGRNYGLIESPAAVPGPPGPGSDRSAVKGQQSRGVQTTALRPSDTVVAGEQRTDHEPPLTTTSNRRLDRVRSFFLPSRTSKKQREEAVGGGAAGDQQQQQQQQRTRRADSTRRSRFRFYTVRRKPAAVVTDGEHALLPGGRRAYSGL</sequence>
<proteinExistence type="predicted"/>
<feature type="region of interest" description="Disordered" evidence="1">
    <location>
        <begin position="16"/>
        <end position="178"/>
    </location>
</feature>
<dbReference type="EMBL" id="GGFL01001764">
    <property type="protein sequence ID" value="MBW65942.1"/>
    <property type="molecule type" value="Transcribed_RNA"/>
</dbReference>
<feature type="compositionally biased region" description="Polar residues" evidence="1">
    <location>
        <begin position="88"/>
        <end position="100"/>
    </location>
</feature>
<accession>A0A2M4CKQ8</accession>
<dbReference type="AlphaFoldDB" id="A0A2M4CKQ8"/>
<feature type="compositionally biased region" description="Low complexity" evidence="1">
    <location>
        <begin position="154"/>
        <end position="163"/>
    </location>
</feature>
<evidence type="ECO:0000256" key="1">
    <source>
        <dbReference type="SAM" id="MobiDB-lite"/>
    </source>
</evidence>
<organism evidence="2">
    <name type="scientific">Anopheles darlingi</name>
    <name type="common">Mosquito</name>
    <dbReference type="NCBI Taxonomy" id="43151"/>
    <lineage>
        <taxon>Eukaryota</taxon>
        <taxon>Metazoa</taxon>
        <taxon>Ecdysozoa</taxon>
        <taxon>Arthropoda</taxon>
        <taxon>Hexapoda</taxon>
        <taxon>Insecta</taxon>
        <taxon>Pterygota</taxon>
        <taxon>Neoptera</taxon>
        <taxon>Endopterygota</taxon>
        <taxon>Diptera</taxon>
        <taxon>Nematocera</taxon>
        <taxon>Culicoidea</taxon>
        <taxon>Culicidae</taxon>
        <taxon>Anophelinae</taxon>
        <taxon>Anopheles</taxon>
    </lineage>
</organism>
<name>A0A2M4CKQ8_ANODA</name>
<protein>
    <submittedName>
        <fullName evidence="2">Uncharacterized protein</fullName>
    </submittedName>
</protein>
<evidence type="ECO:0000313" key="2">
    <source>
        <dbReference type="EMBL" id="MBW65942.1"/>
    </source>
</evidence>